<gene>
    <name evidence="1" type="ORF">HMPREF3213_02403</name>
</gene>
<reference evidence="2" key="1">
    <citation type="submission" date="2016-01" db="EMBL/GenBank/DDBJ databases">
        <authorList>
            <person name="Mitreva M."/>
            <person name="Pepin K.H."/>
            <person name="Mihindukulasuriya K.A."/>
            <person name="Fulton R."/>
            <person name="Fronick C."/>
            <person name="O'Laughlin M."/>
            <person name="Miner T."/>
            <person name="Herter B."/>
            <person name="Rosa B.A."/>
            <person name="Cordes M."/>
            <person name="Tomlinson C."/>
            <person name="Wollam A."/>
            <person name="Palsikar V.B."/>
            <person name="Mardis E.R."/>
            <person name="Wilson R.K."/>
        </authorList>
    </citation>
    <scope>NUCLEOTIDE SEQUENCE [LARGE SCALE GENOMIC DNA]</scope>
    <source>
        <strain evidence="2">GED7749B</strain>
    </source>
</reference>
<protein>
    <submittedName>
        <fullName evidence="1">Uncharacterized protein</fullName>
    </submittedName>
</protein>
<organism evidence="1 2">
    <name type="scientific">Heyndrickxia coagulans</name>
    <name type="common">Weizmannia coagulans</name>
    <dbReference type="NCBI Taxonomy" id="1398"/>
    <lineage>
        <taxon>Bacteria</taxon>
        <taxon>Bacillati</taxon>
        <taxon>Bacillota</taxon>
        <taxon>Bacilli</taxon>
        <taxon>Bacillales</taxon>
        <taxon>Bacillaceae</taxon>
        <taxon>Heyndrickxia</taxon>
    </lineage>
</organism>
<dbReference type="PATRIC" id="fig|1398.22.peg.2403"/>
<accession>A0A133KKB4</accession>
<name>A0A133KKB4_HEYCO</name>
<proteinExistence type="predicted"/>
<dbReference type="AlphaFoldDB" id="A0A133KKB4"/>
<dbReference type="EMBL" id="LRPN01000106">
    <property type="protein sequence ID" value="KWZ79915.1"/>
    <property type="molecule type" value="Genomic_DNA"/>
</dbReference>
<evidence type="ECO:0000313" key="2">
    <source>
        <dbReference type="Proteomes" id="UP000070376"/>
    </source>
</evidence>
<comment type="caution">
    <text evidence="1">The sequence shown here is derived from an EMBL/GenBank/DDBJ whole genome shotgun (WGS) entry which is preliminary data.</text>
</comment>
<dbReference type="Proteomes" id="UP000070376">
    <property type="component" value="Unassembled WGS sequence"/>
</dbReference>
<evidence type="ECO:0000313" key="1">
    <source>
        <dbReference type="EMBL" id="KWZ79915.1"/>
    </source>
</evidence>
<sequence length="40" mass="4701">MQAFPWICLNGCQSCQHPFQIQEFRLFSKPYIEAISILIV</sequence>